<evidence type="ECO:0000313" key="1">
    <source>
        <dbReference type="EMBL" id="MEL1244138.1"/>
    </source>
</evidence>
<keyword evidence="2" id="KW-1185">Reference proteome</keyword>
<name>A0ABU9HVE9_9FLAO</name>
<dbReference type="Proteomes" id="UP001464555">
    <property type="component" value="Unassembled WGS sequence"/>
</dbReference>
<gene>
    <name evidence="1" type="ORF">AAEO56_07705</name>
</gene>
<proteinExistence type="predicted"/>
<accession>A0ABU9HVE9</accession>
<dbReference type="EMBL" id="JBBYHR010000003">
    <property type="protein sequence ID" value="MEL1244138.1"/>
    <property type="molecule type" value="Genomic_DNA"/>
</dbReference>
<evidence type="ECO:0000313" key="2">
    <source>
        <dbReference type="Proteomes" id="UP001464555"/>
    </source>
</evidence>
<sequence>MGQAKKMLMEQEEQELTQNEFTEFFERLLVREYITNLNISGIAKHLTTKGYDSLSKDQLRVLQDFTAQFREKYECSQCYGTHMSGLLDYLEVLETGYCTICEIDRENYLRD</sequence>
<comment type="caution">
    <text evidence="1">The sequence shown here is derived from an EMBL/GenBank/DDBJ whole genome shotgun (WGS) entry which is preliminary data.</text>
</comment>
<protein>
    <submittedName>
        <fullName evidence="1">Uncharacterized protein</fullName>
    </submittedName>
</protein>
<organism evidence="1 2">
    <name type="scientific">Flavobacterium arundinis</name>
    <dbReference type="NCBI Taxonomy" id="3139143"/>
    <lineage>
        <taxon>Bacteria</taxon>
        <taxon>Pseudomonadati</taxon>
        <taxon>Bacteroidota</taxon>
        <taxon>Flavobacteriia</taxon>
        <taxon>Flavobacteriales</taxon>
        <taxon>Flavobacteriaceae</taxon>
        <taxon>Flavobacterium</taxon>
    </lineage>
</organism>
<reference evidence="1 2" key="1">
    <citation type="submission" date="2024-04" db="EMBL/GenBank/DDBJ databases">
        <title>Flavobacterium sp. DGU11 16S ribosomal RNA gene Genome sequencing and assembly.</title>
        <authorList>
            <person name="Park S."/>
        </authorList>
    </citation>
    <scope>NUCLEOTIDE SEQUENCE [LARGE SCALE GENOMIC DNA]</scope>
    <source>
        <strain evidence="1 2">DGU11</strain>
    </source>
</reference>
<dbReference type="RefSeq" id="WP_341696449.1">
    <property type="nucleotide sequence ID" value="NZ_JBBYHR010000003.1"/>
</dbReference>